<accession>F5YCA2</accession>
<evidence type="ECO:0000259" key="1">
    <source>
        <dbReference type="Pfam" id="PF20424"/>
    </source>
</evidence>
<reference evidence="3" key="1">
    <citation type="submission" date="2009-12" db="EMBL/GenBank/DDBJ databases">
        <title>Complete sequence of Treponema azotonutricium strain ZAS-9.</title>
        <authorList>
            <person name="Tetu S.G."/>
            <person name="Matson E."/>
            <person name="Ren Q."/>
            <person name="Seshadri R."/>
            <person name="Elbourne L."/>
            <person name="Hassan K.A."/>
            <person name="Durkin A."/>
            <person name="Radune D."/>
            <person name="Mohamoud Y."/>
            <person name="Shay R."/>
            <person name="Jin S."/>
            <person name="Zhang X."/>
            <person name="Lucey K."/>
            <person name="Ballor N.R."/>
            <person name="Ottesen E."/>
            <person name="Rosenthal R."/>
            <person name="Allen A."/>
            <person name="Leadbetter J.R."/>
            <person name="Paulsen I.T."/>
        </authorList>
    </citation>
    <scope>NUCLEOTIDE SEQUENCE [LARGE SCALE GENOMIC DNA]</scope>
    <source>
        <strain evidence="3">ATCC BAA-888 / DSM 13862 / ZAS-9</strain>
    </source>
</reference>
<sequence>MARFSESSIPCNQYALAKLGVDRAHCSLKIEEYVILCVPFQLGFKRSIFLASLSVQELTFFQRYVNGIVGLSIALNPEARPEPVKFFIRCNLSTIGQMKGRENVGLFVVDFKTSPDEMINILGNFMDTQDRIKMQYEDYGKKSIRITPDVAKAMGYNMYATIIEPKKEARRIQIYSLSSKTVEHMEAPGAPLRPSGSPIAYQFYFKKYRVSAAGIVSTSETLPQGIVRTTANLAFSPELVEIIDDYWYNLRVAPAANASGKLSY</sequence>
<protein>
    <recommendedName>
        <fullName evidence="1">PilZN3 domain-containing protein</fullName>
    </recommendedName>
</protein>
<dbReference type="eggNOG" id="ENOG5031CKP">
    <property type="taxonomic scope" value="Bacteria"/>
</dbReference>
<evidence type="ECO:0000313" key="2">
    <source>
        <dbReference type="EMBL" id="AEF81477.1"/>
    </source>
</evidence>
<evidence type="ECO:0000313" key="3">
    <source>
        <dbReference type="Proteomes" id="UP000009222"/>
    </source>
</evidence>
<dbReference type="Pfam" id="PF20424">
    <property type="entry name" value="PilZN3"/>
    <property type="match status" value="1"/>
</dbReference>
<dbReference type="EMBL" id="CP001841">
    <property type="protein sequence ID" value="AEF81477.1"/>
    <property type="molecule type" value="Genomic_DNA"/>
</dbReference>
<dbReference type="AlphaFoldDB" id="F5YCA2"/>
<reference evidence="2 3" key="2">
    <citation type="journal article" date="2011" name="ISME J.">
        <title>RNA-seq reveals cooperative metabolic interactions between two termite-gut spirochete species in co-culture.</title>
        <authorList>
            <person name="Rosenthal A.Z."/>
            <person name="Matson E.G."/>
            <person name="Eldar A."/>
            <person name="Leadbetter J.R."/>
        </authorList>
    </citation>
    <scope>NUCLEOTIDE SEQUENCE [LARGE SCALE GENOMIC DNA]</scope>
    <source>
        <strain evidence="3">ATCC BAA-888 / DSM 13862 / ZAS-9</strain>
    </source>
</reference>
<dbReference type="HOGENOM" id="CLU_1053532_0_0_12"/>
<dbReference type="STRING" id="545695.TREAZ_0467"/>
<gene>
    <name evidence="2" type="ordered locus">TREAZ_0467</name>
</gene>
<feature type="domain" description="PilZN3" evidence="1">
    <location>
        <begin position="3"/>
        <end position="128"/>
    </location>
</feature>
<dbReference type="InParanoid" id="F5YCA2"/>
<proteinExistence type="predicted"/>
<organism evidence="2 3">
    <name type="scientific">Leadbettera azotonutricia (strain ATCC BAA-888 / DSM 13862 / ZAS-9)</name>
    <name type="common">Treponema azotonutricium</name>
    <dbReference type="NCBI Taxonomy" id="545695"/>
    <lineage>
        <taxon>Bacteria</taxon>
        <taxon>Pseudomonadati</taxon>
        <taxon>Spirochaetota</taxon>
        <taxon>Spirochaetia</taxon>
        <taxon>Spirochaetales</taxon>
        <taxon>Breznakiellaceae</taxon>
        <taxon>Leadbettera</taxon>
    </lineage>
</organism>
<keyword evidence="3" id="KW-1185">Reference proteome</keyword>
<dbReference type="InterPro" id="IPR046853">
    <property type="entry name" value="PilZN3"/>
</dbReference>
<dbReference type="KEGG" id="taz:TREAZ_0467"/>
<dbReference type="Proteomes" id="UP000009222">
    <property type="component" value="Chromosome"/>
</dbReference>
<name>F5YCA2_LEAAZ</name>